<evidence type="ECO:0000256" key="1">
    <source>
        <dbReference type="SAM" id="Phobius"/>
    </source>
</evidence>
<name>A0AAV5W5C2_9BILA</name>
<dbReference type="Proteomes" id="UP001432322">
    <property type="component" value="Unassembled WGS sequence"/>
</dbReference>
<keyword evidence="1" id="KW-1133">Transmembrane helix</keyword>
<protein>
    <recommendedName>
        <fullName evidence="4">Sushi domain-containing protein</fullName>
    </recommendedName>
</protein>
<organism evidence="2 3">
    <name type="scientific">Pristionchus fissidentatus</name>
    <dbReference type="NCBI Taxonomy" id="1538716"/>
    <lineage>
        <taxon>Eukaryota</taxon>
        <taxon>Metazoa</taxon>
        <taxon>Ecdysozoa</taxon>
        <taxon>Nematoda</taxon>
        <taxon>Chromadorea</taxon>
        <taxon>Rhabditida</taxon>
        <taxon>Rhabditina</taxon>
        <taxon>Diplogasteromorpha</taxon>
        <taxon>Diplogasteroidea</taxon>
        <taxon>Neodiplogasteridae</taxon>
        <taxon>Pristionchus</taxon>
    </lineage>
</organism>
<gene>
    <name evidence="2" type="ORF">PFISCL1PPCAC_18673</name>
</gene>
<dbReference type="EMBL" id="BTSY01000005">
    <property type="protein sequence ID" value="GMT27376.1"/>
    <property type="molecule type" value="Genomic_DNA"/>
</dbReference>
<evidence type="ECO:0008006" key="4">
    <source>
        <dbReference type="Google" id="ProtNLM"/>
    </source>
</evidence>
<dbReference type="AlphaFoldDB" id="A0AAV5W5C2"/>
<reference evidence="2" key="1">
    <citation type="submission" date="2023-10" db="EMBL/GenBank/DDBJ databases">
        <title>Genome assembly of Pristionchus species.</title>
        <authorList>
            <person name="Yoshida K."/>
            <person name="Sommer R.J."/>
        </authorList>
    </citation>
    <scope>NUCLEOTIDE SEQUENCE</scope>
    <source>
        <strain evidence="2">RS5133</strain>
    </source>
</reference>
<evidence type="ECO:0000313" key="2">
    <source>
        <dbReference type="EMBL" id="GMT27376.1"/>
    </source>
</evidence>
<proteinExistence type="predicted"/>
<sequence>HALLLQQRILHAESAVQRLFLLGMSTKSLLTILFFIFPLNLALFEKECELACPKDTMLYVSDLPHLYNPKTCQYKSGLPFKRAVNISCVSGVYHADVREGFKNLWHVTCALAPSCTNCAELMYSTFCPEGFVCDNSLSEVRSNGCSRVSCREGELMIVHPNHTMSEAFTLQCGEGAWEDVRGRVYNNISSVTCASRR</sequence>
<keyword evidence="1" id="KW-0812">Transmembrane</keyword>
<feature type="non-terminal residue" evidence="2">
    <location>
        <position position="197"/>
    </location>
</feature>
<accession>A0AAV5W5C2</accession>
<keyword evidence="1" id="KW-0472">Membrane</keyword>
<evidence type="ECO:0000313" key="3">
    <source>
        <dbReference type="Proteomes" id="UP001432322"/>
    </source>
</evidence>
<feature type="non-terminal residue" evidence="2">
    <location>
        <position position="1"/>
    </location>
</feature>
<keyword evidence="3" id="KW-1185">Reference proteome</keyword>
<comment type="caution">
    <text evidence="2">The sequence shown here is derived from an EMBL/GenBank/DDBJ whole genome shotgun (WGS) entry which is preliminary data.</text>
</comment>
<feature type="transmembrane region" description="Helical" evidence="1">
    <location>
        <begin position="20"/>
        <end position="44"/>
    </location>
</feature>